<evidence type="ECO:0000256" key="1">
    <source>
        <dbReference type="ARBA" id="ARBA00005250"/>
    </source>
</evidence>
<gene>
    <name evidence="3" type="ORF">SAMN05216548_12417</name>
</gene>
<proteinExistence type="inferred from homology"/>
<dbReference type="EMBL" id="FOFG01000024">
    <property type="protein sequence ID" value="SER54074.1"/>
    <property type="molecule type" value="Genomic_DNA"/>
</dbReference>
<sequence length="245" mass="26178">MKICDGIYLVASGGSGFDLSHDLDCNAWLMDAGDGLVLFDTGAGSEPGALAEAIRDDGLDPATLHTIFLTHAHADHSGGTVSLLRDAPAAQVTCGVRTAEILKAKDERLISLDRARGGYYPLDYAWEAPAVHRVLEADLSSRFGALEVTLIETPGHSADHCSFLVKDRGRTSLISGDALFAGGRIFLQEIEDCSVAQAIATVRKLAELPFETFLPGHGLFSLRNGSRHAQAGRQYADRNVPPPQL</sequence>
<evidence type="ECO:0000313" key="3">
    <source>
        <dbReference type="EMBL" id="SER54074.1"/>
    </source>
</evidence>
<comment type="similarity">
    <text evidence="1">Belongs to the metallo-beta-lactamase superfamily. Class-B beta-lactamase family.</text>
</comment>
<feature type="domain" description="Metallo-beta-lactamase" evidence="2">
    <location>
        <begin position="24"/>
        <end position="217"/>
    </location>
</feature>
<reference evidence="3 4" key="1">
    <citation type="submission" date="2016-10" db="EMBL/GenBank/DDBJ databases">
        <authorList>
            <person name="de Groot N.N."/>
        </authorList>
    </citation>
    <scope>NUCLEOTIDE SEQUENCE [LARGE SCALE GENOMIC DNA]</scope>
    <source>
        <strain evidence="3 4">A52C2</strain>
    </source>
</reference>
<dbReference type="STRING" id="1855383.SAMN05216548_12417"/>
<dbReference type="SMART" id="SM00849">
    <property type="entry name" value="Lactamase_B"/>
    <property type="match status" value="1"/>
</dbReference>
<dbReference type="SUPFAM" id="SSF56281">
    <property type="entry name" value="Metallo-hydrolase/oxidoreductase"/>
    <property type="match status" value="1"/>
</dbReference>
<dbReference type="InterPro" id="IPR050855">
    <property type="entry name" value="NDM-1-like"/>
</dbReference>
<dbReference type="GO" id="GO:0017001">
    <property type="term" value="P:antibiotic catabolic process"/>
    <property type="evidence" value="ECO:0007669"/>
    <property type="project" value="UniProtKB-ARBA"/>
</dbReference>
<dbReference type="AlphaFoldDB" id="A0A1H9Q0W6"/>
<dbReference type="Gene3D" id="3.60.15.10">
    <property type="entry name" value="Ribonuclease Z/Hydroxyacylglutathione hydrolase-like"/>
    <property type="match status" value="1"/>
</dbReference>
<name>A0A1H9Q0W6_9HYPH</name>
<organism evidence="3 4">
    <name type="scientific">Faunimonas pinastri</name>
    <dbReference type="NCBI Taxonomy" id="1855383"/>
    <lineage>
        <taxon>Bacteria</taxon>
        <taxon>Pseudomonadati</taxon>
        <taxon>Pseudomonadota</taxon>
        <taxon>Alphaproteobacteria</taxon>
        <taxon>Hyphomicrobiales</taxon>
        <taxon>Afifellaceae</taxon>
        <taxon>Faunimonas</taxon>
    </lineage>
</organism>
<evidence type="ECO:0000313" key="4">
    <source>
        <dbReference type="Proteomes" id="UP000199647"/>
    </source>
</evidence>
<dbReference type="InterPro" id="IPR001279">
    <property type="entry name" value="Metallo-B-lactamas"/>
</dbReference>
<dbReference type="OrthoDB" id="367237at2"/>
<keyword evidence="4" id="KW-1185">Reference proteome</keyword>
<dbReference type="RefSeq" id="WP_092499714.1">
    <property type="nucleotide sequence ID" value="NZ_FOFG01000024.1"/>
</dbReference>
<dbReference type="PANTHER" id="PTHR42951">
    <property type="entry name" value="METALLO-BETA-LACTAMASE DOMAIN-CONTAINING"/>
    <property type="match status" value="1"/>
</dbReference>
<evidence type="ECO:0000259" key="2">
    <source>
        <dbReference type="SMART" id="SM00849"/>
    </source>
</evidence>
<dbReference type="InterPro" id="IPR036866">
    <property type="entry name" value="RibonucZ/Hydroxyglut_hydro"/>
</dbReference>
<dbReference type="Pfam" id="PF00753">
    <property type="entry name" value="Lactamase_B"/>
    <property type="match status" value="1"/>
</dbReference>
<accession>A0A1H9Q0W6</accession>
<dbReference type="PANTHER" id="PTHR42951:SF4">
    <property type="entry name" value="ACYL-COENZYME A THIOESTERASE MBLAC2"/>
    <property type="match status" value="1"/>
</dbReference>
<protein>
    <submittedName>
        <fullName evidence="3">Glyoxylase, beta-lactamase superfamily II</fullName>
    </submittedName>
</protein>
<dbReference type="Proteomes" id="UP000199647">
    <property type="component" value="Unassembled WGS sequence"/>
</dbReference>